<feature type="region of interest" description="Disordered" evidence="1">
    <location>
        <begin position="118"/>
        <end position="149"/>
    </location>
</feature>
<dbReference type="GO" id="GO:0016301">
    <property type="term" value="F:kinase activity"/>
    <property type="evidence" value="ECO:0007669"/>
    <property type="project" value="UniProtKB-KW"/>
</dbReference>
<evidence type="ECO:0000313" key="3">
    <source>
        <dbReference type="Proteomes" id="UP001604277"/>
    </source>
</evidence>
<dbReference type="InterPro" id="IPR039615">
    <property type="entry name" value="PKS"/>
</dbReference>
<feature type="compositionally biased region" description="Polar residues" evidence="1">
    <location>
        <begin position="132"/>
        <end position="149"/>
    </location>
</feature>
<protein>
    <submittedName>
        <fullName evidence="2">Protein PHYTOCHROME KINASE SUBSTRATE 3</fullName>
    </submittedName>
</protein>
<evidence type="ECO:0000256" key="1">
    <source>
        <dbReference type="SAM" id="MobiDB-lite"/>
    </source>
</evidence>
<dbReference type="Proteomes" id="UP001604277">
    <property type="component" value="Unassembled WGS sequence"/>
</dbReference>
<reference evidence="3" key="1">
    <citation type="submission" date="2024-07" db="EMBL/GenBank/DDBJ databases">
        <title>Two chromosome-level genome assemblies of Korean endemic species Abeliophyllum distichum and Forsythia ovata (Oleaceae).</title>
        <authorList>
            <person name="Jang H."/>
        </authorList>
    </citation>
    <scope>NUCLEOTIDE SEQUENCE [LARGE SCALE GENOMIC DNA]</scope>
</reference>
<sequence length="439" mass="48443">METEDNINLRVASFSYYLDTAKDNLVQRISAQENPIAISSGRTAPATAKPRFNTRENFMFKMPGPVQDPTAAFSFPHETPYPMNFERTKSKDGEIRVFGADKYFNIKSDYVSELKISSESKNERPVNFPPVGSNSRAETPSLYSETSSWNSQTALLQKVTRRTESQTKPKKPIGRRFFPGFGCQGPCLDKKAVHISENMTGSKRVDHFAFPIPNPGAENFSVKNQIEEEIKVDDPRESLEVFGSGTGTKGDVAKNLERKLSMLTWDAIPKRQNLPTSTLGSSTICDDLASDASSDLFEIENISGTVYPLLTADQETDNVLICMSPPTQYAPSEASIEWSVVTASAADYSSVISDYDEKSVSVAGDIISRNATKEESTTKNIRGKETQQRKPGGLLGCKNHKAVDVAQTAYKTIEKVKHQGLDLSISTGKSQARSRVKDF</sequence>
<evidence type="ECO:0000313" key="2">
    <source>
        <dbReference type="EMBL" id="KAL2462930.1"/>
    </source>
</evidence>
<keyword evidence="2" id="KW-0808">Transferase</keyword>
<accession>A0ABD1PGC5</accession>
<dbReference type="AlphaFoldDB" id="A0ABD1PGC5"/>
<comment type="caution">
    <text evidence="2">The sequence shown here is derived from an EMBL/GenBank/DDBJ whole genome shotgun (WGS) entry which is preliminary data.</text>
</comment>
<feature type="region of interest" description="Disordered" evidence="1">
    <location>
        <begin position="373"/>
        <end position="394"/>
    </location>
</feature>
<organism evidence="2 3">
    <name type="scientific">Forsythia ovata</name>
    <dbReference type="NCBI Taxonomy" id="205694"/>
    <lineage>
        <taxon>Eukaryota</taxon>
        <taxon>Viridiplantae</taxon>
        <taxon>Streptophyta</taxon>
        <taxon>Embryophyta</taxon>
        <taxon>Tracheophyta</taxon>
        <taxon>Spermatophyta</taxon>
        <taxon>Magnoliopsida</taxon>
        <taxon>eudicotyledons</taxon>
        <taxon>Gunneridae</taxon>
        <taxon>Pentapetalae</taxon>
        <taxon>asterids</taxon>
        <taxon>lamiids</taxon>
        <taxon>Lamiales</taxon>
        <taxon>Oleaceae</taxon>
        <taxon>Forsythieae</taxon>
        <taxon>Forsythia</taxon>
    </lineage>
</organism>
<dbReference type="PANTHER" id="PTHR33781:SF3">
    <property type="entry name" value="PROTEIN PHYTOCHROME KINASE SUBSTRATE 3"/>
    <property type="match status" value="1"/>
</dbReference>
<gene>
    <name evidence="2" type="ORF">Fot_54167</name>
</gene>
<dbReference type="PANTHER" id="PTHR33781">
    <property type="entry name" value="PROTEIN PHYTOCHROME KINASE SUBSTRATE 1-RELATED"/>
    <property type="match status" value="1"/>
</dbReference>
<keyword evidence="3" id="KW-1185">Reference proteome</keyword>
<dbReference type="EMBL" id="JBFOLJ010000020">
    <property type="protein sequence ID" value="KAL2462930.1"/>
    <property type="molecule type" value="Genomic_DNA"/>
</dbReference>
<keyword evidence="2" id="KW-0418">Kinase</keyword>
<name>A0ABD1PGC5_9LAMI</name>
<proteinExistence type="predicted"/>
<feature type="compositionally biased region" description="Basic and acidic residues" evidence="1">
    <location>
        <begin position="373"/>
        <end position="388"/>
    </location>
</feature>